<dbReference type="InterPro" id="IPR002934">
    <property type="entry name" value="Polymerase_NTP_transf_dom"/>
</dbReference>
<dbReference type="EMBL" id="JACHZG010000001">
    <property type="protein sequence ID" value="MBB3326407.1"/>
    <property type="molecule type" value="Genomic_DNA"/>
</dbReference>
<dbReference type="CDD" id="cd05403">
    <property type="entry name" value="NT_KNTase_like"/>
    <property type="match status" value="1"/>
</dbReference>
<evidence type="ECO:0000259" key="1">
    <source>
        <dbReference type="Pfam" id="PF01909"/>
    </source>
</evidence>
<dbReference type="Gene3D" id="3.30.460.10">
    <property type="entry name" value="Beta Polymerase, domain 2"/>
    <property type="match status" value="1"/>
</dbReference>
<evidence type="ECO:0000313" key="3">
    <source>
        <dbReference type="Proteomes" id="UP000565572"/>
    </source>
</evidence>
<keyword evidence="2" id="KW-0808">Transferase</keyword>
<reference evidence="2 3" key="1">
    <citation type="submission" date="2020-08" db="EMBL/GenBank/DDBJ databases">
        <title>Sequencing the genomes of 1000 actinobacteria strains.</title>
        <authorList>
            <person name="Klenk H.-P."/>
        </authorList>
    </citation>
    <scope>NUCLEOTIDE SEQUENCE [LARGE SCALE GENOMIC DNA]</scope>
    <source>
        <strain evidence="2 3">DSM 11053</strain>
    </source>
</reference>
<feature type="domain" description="Polymerase nucleotidyl transferase" evidence="1">
    <location>
        <begin position="13"/>
        <end position="72"/>
    </location>
</feature>
<dbReference type="SUPFAM" id="SSF81301">
    <property type="entry name" value="Nucleotidyltransferase"/>
    <property type="match status" value="1"/>
</dbReference>
<protein>
    <submittedName>
        <fullName evidence="2">Putative nucleotidyltransferase</fullName>
    </submittedName>
</protein>
<gene>
    <name evidence="2" type="ORF">FHX39_001351</name>
</gene>
<dbReference type="Proteomes" id="UP000565572">
    <property type="component" value="Unassembled WGS sequence"/>
</dbReference>
<sequence length="265" mass="28634">MFDVAAREALLSRLVAAARSDQLVVGAALLGSAARGEEDRWSDIDLALRLAPGADVVQTADRWTGRVAETELVVDHLDLRASGALYRVLLLGSTLQVDLSFWPHDQTLAFGAPVEVLFGELPVEVLFGELPVEVSAVGSTEVDGDAMAAFRMGWLYALHARSALGRGRVWQALWMLNSLRDVVVGLYCRRLGLPVGEGRGVDRLPSELLPALAASLPVGVEARSLQRSFKELIGLLLAEAERQHLPGSLDLTRVISRLARVEPST</sequence>
<evidence type="ECO:0000313" key="2">
    <source>
        <dbReference type="EMBL" id="MBB3326407.1"/>
    </source>
</evidence>
<dbReference type="RefSeq" id="WP_183337361.1">
    <property type="nucleotide sequence ID" value="NZ_JACHZG010000001.1"/>
</dbReference>
<organism evidence="2 3">
    <name type="scientific">Microlunatus antarcticus</name>
    <dbReference type="NCBI Taxonomy" id="53388"/>
    <lineage>
        <taxon>Bacteria</taxon>
        <taxon>Bacillati</taxon>
        <taxon>Actinomycetota</taxon>
        <taxon>Actinomycetes</taxon>
        <taxon>Propionibacteriales</taxon>
        <taxon>Propionibacteriaceae</taxon>
        <taxon>Microlunatus</taxon>
    </lineage>
</organism>
<dbReference type="AlphaFoldDB" id="A0A7W5P6I7"/>
<dbReference type="InterPro" id="IPR043519">
    <property type="entry name" value="NT_sf"/>
</dbReference>
<dbReference type="Pfam" id="PF01909">
    <property type="entry name" value="NTP_transf_2"/>
    <property type="match status" value="1"/>
</dbReference>
<name>A0A7W5P6I7_9ACTN</name>
<comment type="caution">
    <text evidence="2">The sequence shown here is derived from an EMBL/GenBank/DDBJ whole genome shotgun (WGS) entry which is preliminary data.</text>
</comment>
<proteinExistence type="predicted"/>
<dbReference type="GO" id="GO:0016779">
    <property type="term" value="F:nucleotidyltransferase activity"/>
    <property type="evidence" value="ECO:0007669"/>
    <property type="project" value="InterPro"/>
</dbReference>
<accession>A0A7W5P6I7</accession>
<keyword evidence="3" id="KW-1185">Reference proteome</keyword>